<dbReference type="GO" id="GO:0016829">
    <property type="term" value="F:lyase activity"/>
    <property type="evidence" value="ECO:0007669"/>
    <property type="project" value="UniProtKB-KW"/>
</dbReference>
<dbReference type="Proteomes" id="UP000215914">
    <property type="component" value="Chromosome 16"/>
</dbReference>
<accession>A0A251S2D7</accession>
<reference evidence="2" key="2">
    <citation type="submission" date="2017-02" db="EMBL/GenBank/DDBJ databases">
        <title>Sunflower complete genome.</title>
        <authorList>
            <person name="Langlade N."/>
            <person name="Munos S."/>
        </authorList>
    </citation>
    <scope>NUCLEOTIDE SEQUENCE [LARGE SCALE GENOMIC DNA]</scope>
    <source>
        <tissue evidence="2">Leaves</tissue>
    </source>
</reference>
<evidence type="ECO:0000313" key="1">
    <source>
        <dbReference type="EMBL" id="KAF5761547.1"/>
    </source>
</evidence>
<dbReference type="Gramene" id="mRNA:HanXRQr2_Chr16g0766391">
    <property type="protein sequence ID" value="mRNA:HanXRQr2_Chr16g0766391"/>
    <property type="gene ID" value="HanXRQr2_Chr16g0766391"/>
</dbReference>
<gene>
    <name evidence="2" type="ORF">HannXRQ_Chr16g0524141</name>
    <name evidence="1" type="ORF">HanXRQr2_Chr16g0766391</name>
</gene>
<name>A0A251S2D7_HELAN</name>
<sequence>MCADSSCFCEPETHVPKGSVFSVSFSGFNCESNILFRLDSKIIAPKRSGSWESGLLQLLEFTKLNGIMILLLMAKARDGGASLALNKQ</sequence>
<protein>
    <submittedName>
        <fullName evidence="2">Putative pectin lyase fold protein</fullName>
    </submittedName>
</protein>
<dbReference type="InParanoid" id="A0A251S2D7"/>
<dbReference type="STRING" id="4232.A0A251S2D7"/>
<reference evidence="1 3" key="1">
    <citation type="journal article" date="2017" name="Nature">
        <title>The sunflower genome provides insights into oil metabolism, flowering and Asterid evolution.</title>
        <authorList>
            <person name="Badouin H."/>
            <person name="Gouzy J."/>
            <person name="Grassa C.J."/>
            <person name="Murat F."/>
            <person name="Staton S.E."/>
            <person name="Cottret L."/>
            <person name="Lelandais-Briere C."/>
            <person name="Owens G.L."/>
            <person name="Carrere S."/>
            <person name="Mayjonade B."/>
            <person name="Legrand L."/>
            <person name="Gill N."/>
            <person name="Kane N.C."/>
            <person name="Bowers J.E."/>
            <person name="Hubner S."/>
            <person name="Bellec A."/>
            <person name="Berard A."/>
            <person name="Berges H."/>
            <person name="Blanchet N."/>
            <person name="Boniface M.C."/>
            <person name="Brunel D."/>
            <person name="Catrice O."/>
            <person name="Chaidir N."/>
            <person name="Claudel C."/>
            <person name="Donnadieu C."/>
            <person name="Faraut T."/>
            <person name="Fievet G."/>
            <person name="Helmstetter N."/>
            <person name="King M."/>
            <person name="Knapp S.J."/>
            <person name="Lai Z."/>
            <person name="Le Paslier M.C."/>
            <person name="Lippi Y."/>
            <person name="Lorenzon L."/>
            <person name="Mandel J.R."/>
            <person name="Marage G."/>
            <person name="Marchand G."/>
            <person name="Marquand E."/>
            <person name="Bret-Mestries E."/>
            <person name="Morien E."/>
            <person name="Nambeesan S."/>
            <person name="Nguyen T."/>
            <person name="Pegot-Espagnet P."/>
            <person name="Pouilly N."/>
            <person name="Raftis F."/>
            <person name="Sallet E."/>
            <person name="Schiex T."/>
            <person name="Thomas J."/>
            <person name="Vandecasteele C."/>
            <person name="Vares D."/>
            <person name="Vear F."/>
            <person name="Vautrin S."/>
            <person name="Crespi M."/>
            <person name="Mangin B."/>
            <person name="Burke J.M."/>
            <person name="Salse J."/>
            <person name="Munos S."/>
            <person name="Vincourt P."/>
            <person name="Rieseberg L.H."/>
            <person name="Langlade N.B."/>
        </authorList>
    </citation>
    <scope>NUCLEOTIDE SEQUENCE [LARGE SCALE GENOMIC DNA]</scope>
    <source>
        <strain evidence="3">cv. SF193</strain>
        <tissue evidence="1">Leaves</tissue>
    </source>
</reference>
<reference evidence="1" key="3">
    <citation type="submission" date="2020-06" db="EMBL/GenBank/DDBJ databases">
        <title>Helianthus annuus Genome sequencing and assembly Release 2.</title>
        <authorList>
            <person name="Gouzy J."/>
            <person name="Langlade N."/>
            <person name="Munos S."/>
        </authorList>
    </citation>
    <scope>NUCLEOTIDE SEQUENCE</scope>
    <source>
        <tissue evidence="1">Leaves</tissue>
    </source>
</reference>
<keyword evidence="2" id="KW-0456">Lyase</keyword>
<keyword evidence="3" id="KW-1185">Reference proteome</keyword>
<dbReference type="EMBL" id="MNCJ02000331">
    <property type="protein sequence ID" value="KAF5761547.1"/>
    <property type="molecule type" value="Genomic_DNA"/>
</dbReference>
<proteinExistence type="predicted"/>
<organism evidence="2 3">
    <name type="scientific">Helianthus annuus</name>
    <name type="common">Common sunflower</name>
    <dbReference type="NCBI Taxonomy" id="4232"/>
    <lineage>
        <taxon>Eukaryota</taxon>
        <taxon>Viridiplantae</taxon>
        <taxon>Streptophyta</taxon>
        <taxon>Embryophyta</taxon>
        <taxon>Tracheophyta</taxon>
        <taxon>Spermatophyta</taxon>
        <taxon>Magnoliopsida</taxon>
        <taxon>eudicotyledons</taxon>
        <taxon>Gunneridae</taxon>
        <taxon>Pentapetalae</taxon>
        <taxon>asterids</taxon>
        <taxon>campanulids</taxon>
        <taxon>Asterales</taxon>
        <taxon>Asteraceae</taxon>
        <taxon>Asteroideae</taxon>
        <taxon>Heliantheae alliance</taxon>
        <taxon>Heliantheae</taxon>
        <taxon>Helianthus</taxon>
    </lineage>
</organism>
<evidence type="ECO:0000313" key="3">
    <source>
        <dbReference type="Proteomes" id="UP000215914"/>
    </source>
</evidence>
<dbReference type="AlphaFoldDB" id="A0A251S2D7"/>
<dbReference type="EMBL" id="CM007905">
    <property type="protein sequence ID" value="OTF92643.1"/>
    <property type="molecule type" value="Genomic_DNA"/>
</dbReference>
<evidence type="ECO:0000313" key="2">
    <source>
        <dbReference type="EMBL" id="OTF92643.1"/>
    </source>
</evidence>